<sequence>MPSGTPAPALHYALLLFADFGHIAPTLGVTRELLRRGHRVTYVVDERFAAVVEETGARAVTYTSARGDFYRSADPTADQLAEDGYRLLVDTVHTVFPTAMEAFAADRPDVVLYDFETVAAGRVAARLLDAVPVQVCPSHAANESFSMRAQMWDADHPVMAEGAKVMIGFMGEHGIGLEEMARYGAEWDLHNLVFLPRAFQIEGDTFDDRFAFVGPTFSEPPADSVRWTPPGDGRRVALVSLGTEAGDRAGFFRQCAQAFDPAGWHVVMTLGRDSDPAHLGPLPEHVEAHSWLPHPQVLPHADVFVCHAGMGSLMEALHYGTPVVALPRAHELALSAQQLERCGVGRALPRTGLTAPALAAAVAGLLADPGTPAALARMRQAVRTAGGAARAADLLETWAAGRQAVPAAG</sequence>
<dbReference type="GO" id="GO:0008194">
    <property type="term" value="F:UDP-glycosyltransferase activity"/>
    <property type="evidence" value="ECO:0007669"/>
    <property type="project" value="InterPro"/>
</dbReference>
<dbReference type="EMBL" id="CP163429">
    <property type="protein sequence ID" value="XDP92225.1"/>
    <property type="molecule type" value="Genomic_DNA"/>
</dbReference>
<gene>
    <name evidence="4" type="ORF">AB5J57_01300</name>
</gene>
<evidence type="ECO:0000313" key="4">
    <source>
        <dbReference type="EMBL" id="XDP92225.1"/>
    </source>
</evidence>
<feature type="domain" description="Erythromycin biosynthesis protein CIII-like C-terminal" evidence="3">
    <location>
        <begin position="266"/>
        <end position="381"/>
    </location>
</feature>
<dbReference type="CDD" id="cd03784">
    <property type="entry name" value="GT1_Gtf-like"/>
    <property type="match status" value="1"/>
</dbReference>
<reference evidence="4" key="1">
    <citation type="submission" date="2024-07" db="EMBL/GenBank/DDBJ databases">
        <authorList>
            <person name="Yu S.T."/>
        </authorList>
    </citation>
    <scope>NUCLEOTIDE SEQUENCE</scope>
    <source>
        <strain evidence="4">R02</strain>
    </source>
</reference>
<proteinExistence type="inferred from homology"/>
<dbReference type="GO" id="GO:0016758">
    <property type="term" value="F:hexosyltransferase activity"/>
    <property type="evidence" value="ECO:0007669"/>
    <property type="project" value="InterPro"/>
</dbReference>
<dbReference type="NCBIfam" id="TIGR01426">
    <property type="entry name" value="MGT"/>
    <property type="match status" value="1"/>
</dbReference>
<dbReference type="InterPro" id="IPR010610">
    <property type="entry name" value="EryCIII-like_C"/>
</dbReference>
<dbReference type="AlphaFoldDB" id="A0AB39LGQ9"/>
<organism evidence="4">
    <name type="scientific">Streptomyces sp. R02</name>
    <dbReference type="NCBI Taxonomy" id="3238623"/>
    <lineage>
        <taxon>Bacteria</taxon>
        <taxon>Bacillati</taxon>
        <taxon>Actinomycetota</taxon>
        <taxon>Actinomycetes</taxon>
        <taxon>Kitasatosporales</taxon>
        <taxon>Streptomycetaceae</taxon>
        <taxon>Streptomyces</taxon>
    </lineage>
</organism>
<dbReference type="SUPFAM" id="SSF53756">
    <property type="entry name" value="UDP-Glycosyltransferase/glycogen phosphorylase"/>
    <property type="match status" value="1"/>
</dbReference>
<dbReference type="Gene3D" id="3.40.50.2000">
    <property type="entry name" value="Glycogen Phosphorylase B"/>
    <property type="match status" value="2"/>
</dbReference>
<evidence type="ECO:0000256" key="2">
    <source>
        <dbReference type="ARBA" id="ARBA00022679"/>
    </source>
</evidence>
<keyword evidence="2" id="KW-0808">Transferase</keyword>
<dbReference type="PANTHER" id="PTHR48050:SF13">
    <property type="entry name" value="STEROL 3-BETA-GLUCOSYLTRANSFERASE UGT80A2"/>
    <property type="match status" value="1"/>
</dbReference>
<name>A0AB39LGQ9_9ACTN</name>
<dbReference type="FunFam" id="3.40.50.2000:FF:000072">
    <property type="entry name" value="Glycosyl transferase"/>
    <property type="match status" value="1"/>
</dbReference>
<dbReference type="PANTHER" id="PTHR48050">
    <property type="entry name" value="STEROL 3-BETA-GLUCOSYLTRANSFERASE"/>
    <property type="match status" value="1"/>
</dbReference>
<dbReference type="InterPro" id="IPR050426">
    <property type="entry name" value="Glycosyltransferase_28"/>
</dbReference>
<dbReference type="Pfam" id="PF06722">
    <property type="entry name" value="EryCIII-like_C"/>
    <property type="match status" value="1"/>
</dbReference>
<comment type="similarity">
    <text evidence="1">Belongs to the UDP-glycosyltransferase family.</text>
</comment>
<dbReference type="InterPro" id="IPR002213">
    <property type="entry name" value="UDP_glucos_trans"/>
</dbReference>
<protein>
    <submittedName>
        <fullName evidence="4">Macrolide family glycosyltransferase</fullName>
    </submittedName>
</protein>
<dbReference type="InterPro" id="IPR006326">
    <property type="entry name" value="UDPGT_MGT-like"/>
</dbReference>
<dbReference type="GO" id="GO:0017000">
    <property type="term" value="P:antibiotic biosynthetic process"/>
    <property type="evidence" value="ECO:0007669"/>
    <property type="project" value="UniProtKB-ARBA"/>
</dbReference>
<accession>A0AB39LGQ9</accession>
<evidence type="ECO:0000259" key="3">
    <source>
        <dbReference type="Pfam" id="PF06722"/>
    </source>
</evidence>
<dbReference type="RefSeq" id="WP_369154109.1">
    <property type="nucleotide sequence ID" value="NZ_CP163429.1"/>
</dbReference>
<evidence type="ECO:0000256" key="1">
    <source>
        <dbReference type="ARBA" id="ARBA00009995"/>
    </source>
</evidence>